<reference evidence="13 15" key="1">
    <citation type="submission" date="2018-07" db="EMBL/GenBank/DDBJ databases">
        <title>Brachybacterium saurashtrense DSM 23186 genome sequence.</title>
        <authorList>
            <person name="Guo L."/>
        </authorList>
    </citation>
    <scope>NUCLEOTIDE SEQUENCE [LARGE SCALE GENOMIC DNA]</scope>
    <source>
        <strain evidence="13 15">DSM 23186</strain>
    </source>
</reference>
<dbReference type="RefSeq" id="WP_115414773.1">
    <property type="nucleotide sequence ID" value="NZ_CP031356.1"/>
</dbReference>
<dbReference type="Pfam" id="PF00069">
    <property type="entry name" value="Pkinase"/>
    <property type="match status" value="1"/>
</dbReference>
<dbReference type="PROSITE" id="PS50011">
    <property type="entry name" value="PROTEIN_KINASE_DOM"/>
    <property type="match status" value="1"/>
</dbReference>
<sequence>MNERPVGSSYLLSDQRLGAGAMGVVYRGRDRQGNPYAIKVLRTEFAEDQVLVQKFVQERSALTGVDHPHVVVMRDLVVEGGTLAIVMELVEGHDLRAELASHGPLRPAEISSIGAAVASGLAAVHAAGLIHRDLKPENVLLDTTGGRRVPKVADFGISRIADAAAATRSTVPMGTPNYAAPEIADGKVPTGAADVYSLGIMLYELACGVTPFQGGSQLAVMRRHADDAVPRPEGIPEDLWRTIVDMTAKDPLARPTAAQVALYLSQLEQRLSGERPAPQLTDPLPTVPLVPRNTASPTAALPADTGASPTVALSSPTARMTPVPRGARVTEAAPQEESVRRGRSRGMRRFFAVAAALMVLGGAGGVFAYSQWGSDEAPDEAAERSTEATEGGETAPSGDSVEETVEATRVAAGDPTGDDAGESESATAAPSPSPEEVLAMPDLVGQSLAEAKLSLPGTEISVVEQLDPDTVDNTILAQTVPEGEEVPDSVEVTVARQPVTVYLDTLETADGYGFDTDLAHLDGETYPRSVVSDLWDDDGYGEWNLGRGYREMVALVGRSDDATGAGETVQVDVYLDGRSVWSERVQVGNPVELRIDVTDALRLRIEYTSLEEEEAYLVLGDVHLLGLPEEVPEPADE</sequence>
<organism evidence="14 16">
    <name type="scientific">Brachybacterium saurashtrense</name>
    <dbReference type="NCBI Taxonomy" id="556288"/>
    <lineage>
        <taxon>Bacteria</taxon>
        <taxon>Bacillati</taxon>
        <taxon>Actinomycetota</taxon>
        <taxon>Actinomycetes</taxon>
        <taxon>Micrococcales</taxon>
        <taxon>Dermabacteraceae</taxon>
        <taxon>Brachybacterium</taxon>
    </lineage>
</organism>
<feature type="domain" description="PASTA" evidence="12">
    <location>
        <begin position="434"/>
        <end position="496"/>
    </location>
</feature>
<evidence type="ECO:0000256" key="7">
    <source>
        <dbReference type="ARBA" id="ARBA00023170"/>
    </source>
</evidence>
<keyword evidence="5 14" id="KW-0418">Kinase</keyword>
<evidence type="ECO:0000256" key="4">
    <source>
        <dbReference type="ARBA" id="ARBA00022741"/>
    </source>
</evidence>
<keyword evidence="10" id="KW-0812">Transmembrane</keyword>
<evidence type="ECO:0000313" key="15">
    <source>
        <dbReference type="Proteomes" id="UP000254236"/>
    </source>
</evidence>
<evidence type="ECO:0000259" key="11">
    <source>
        <dbReference type="PROSITE" id="PS50011"/>
    </source>
</evidence>
<dbReference type="CDD" id="cd06577">
    <property type="entry name" value="PASTA_pknB"/>
    <property type="match status" value="1"/>
</dbReference>
<dbReference type="SUPFAM" id="SSF49785">
    <property type="entry name" value="Galactose-binding domain-like"/>
    <property type="match status" value="1"/>
</dbReference>
<dbReference type="Pfam" id="PF08305">
    <property type="entry name" value="NPCBM"/>
    <property type="match status" value="1"/>
</dbReference>
<evidence type="ECO:0000256" key="5">
    <source>
        <dbReference type="ARBA" id="ARBA00022777"/>
    </source>
</evidence>
<evidence type="ECO:0000259" key="12">
    <source>
        <dbReference type="PROSITE" id="PS51178"/>
    </source>
</evidence>
<feature type="region of interest" description="Disordered" evidence="9">
    <location>
        <begin position="274"/>
        <end position="343"/>
    </location>
</feature>
<dbReference type="EC" id="2.7.11.1" evidence="2"/>
<keyword evidence="10" id="KW-0472">Membrane</keyword>
<dbReference type="Gene3D" id="3.30.10.20">
    <property type="match status" value="1"/>
</dbReference>
<protein>
    <recommendedName>
        <fullName evidence="2">non-specific serine/threonine protein kinase</fullName>
        <ecNumber evidence="2">2.7.11.1</ecNumber>
    </recommendedName>
</protein>
<dbReference type="InterPro" id="IPR000719">
    <property type="entry name" value="Prot_kinase_dom"/>
</dbReference>
<dbReference type="OrthoDB" id="9762169at2"/>
<dbReference type="EMBL" id="QSWH01000011">
    <property type="protein sequence ID" value="RRR20875.1"/>
    <property type="molecule type" value="Genomic_DNA"/>
</dbReference>
<keyword evidence="3" id="KW-0808">Transferase</keyword>
<dbReference type="Proteomes" id="UP000254236">
    <property type="component" value="Chromosome"/>
</dbReference>
<dbReference type="AlphaFoldDB" id="A0A345YSX4"/>
<evidence type="ECO:0000256" key="10">
    <source>
        <dbReference type="SAM" id="Phobius"/>
    </source>
</evidence>
<keyword evidence="7" id="KW-0675">Receptor</keyword>
<dbReference type="SMART" id="SM00220">
    <property type="entry name" value="S_TKc"/>
    <property type="match status" value="1"/>
</dbReference>
<feature type="region of interest" description="Disordered" evidence="9">
    <location>
        <begin position="377"/>
        <end position="437"/>
    </location>
</feature>
<reference evidence="14 16" key="2">
    <citation type="submission" date="2018-08" db="EMBL/GenBank/DDBJ databases">
        <title>Brachybacterium saurashtrense DSM 23186.</title>
        <authorList>
            <person name="Li Y."/>
        </authorList>
    </citation>
    <scope>NUCLEOTIDE SEQUENCE [LARGE SCALE GENOMIC DNA]</scope>
    <source>
        <strain evidence="14 16">DSM 23186</strain>
    </source>
</reference>
<dbReference type="InterPro" id="IPR011009">
    <property type="entry name" value="Kinase-like_dom_sf"/>
</dbReference>
<name>A0A345YSX4_9MICO</name>
<feature type="binding site" evidence="8">
    <location>
        <position position="39"/>
    </location>
    <ligand>
        <name>ATP</name>
        <dbReference type="ChEBI" id="CHEBI:30616"/>
    </ligand>
</feature>
<evidence type="ECO:0000313" key="14">
    <source>
        <dbReference type="EMBL" id="RRR20875.1"/>
    </source>
</evidence>
<keyword evidence="15" id="KW-1185">Reference proteome</keyword>
<evidence type="ECO:0000256" key="1">
    <source>
        <dbReference type="ARBA" id="ARBA00010886"/>
    </source>
</evidence>
<dbReference type="CDD" id="cd14014">
    <property type="entry name" value="STKc_PknB_like"/>
    <property type="match status" value="1"/>
</dbReference>
<dbReference type="Proteomes" id="UP000282185">
    <property type="component" value="Unassembled WGS sequence"/>
</dbReference>
<comment type="similarity">
    <text evidence="1">Belongs to the protein kinase superfamily. NEK Ser/Thr protein kinase family. NIMA subfamily.</text>
</comment>
<evidence type="ECO:0000256" key="6">
    <source>
        <dbReference type="ARBA" id="ARBA00022840"/>
    </source>
</evidence>
<dbReference type="InterPro" id="IPR013222">
    <property type="entry name" value="Glyco_hyd_98_carb-bd"/>
</dbReference>
<feature type="compositionally biased region" description="Polar residues" evidence="9">
    <location>
        <begin position="307"/>
        <end position="318"/>
    </location>
</feature>
<dbReference type="PANTHER" id="PTHR43671">
    <property type="entry name" value="SERINE/THREONINE-PROTEIN KINASE NEK"/>
    <property type="match status" value="1"/>
</dbReference>
<gene>
    <name evidence="13" type="ORF">DWV08_16305</name>
    <name evidence="14" type="ORF">DXU92_16200</name>
</gene>
<keyword evidence="4 8" id="KW-0547">Nucleotide-binding</keyword>
<feature type="compositionally biased region" description="Low complexity" evidence="9">
    <location>
        <begin position="278"/>
        <end position="291"/>
    </location>
</feature>
<dbReference type="InterPro" id="IPR017441">
    <property type="entry name" value="Protein_kinase_ATP_BS"/>
</dbReference>
<dbReference type="PROSITE" id="PS00108">
    <property type="entry name" value="PROTEIN_KINASE_ST"/>
    <property type="match status" value="1"/>
</dbReference>
<dbReference type="PROSITE" id="PS51178">
    <property type="entry name" value="PASTA"/>
    <property type="match status" value="1"/>
</dbReference>
<dbReference type="Gene3D" id="2.60.120.1060">
    <property type="entry name" value="NPCBM/NEW2 domain"/>
    <property type="match status" value="1"/>
</dbReference>
<keyword evidence="10" id="KW-1133">Transmembrane helix</keyword>
<dbReference type="PROSITE" id="PS00107">
    <property type="entry name" value="PROTEIN_KINASE_ATP"/>
    <property type="match status" value="1"/>
</dbReference>
<proteinExistence type="inferred from homology"/>
<feature type="domain" description="Protein kinase" evidence="11">
    <location>
        <begin position="11"/>
        <end position="264"/>
    </location>
</feature>
<dbReference type="SUPFAM" id="SSF56112">
    <property type="entry name" value="Protein kinase-like (PK-like)"/>
    <property type="match status" value="1"/>
</dbReference>
<dbReference type="Gene3D" id="1.10.510.10">
    <property type="entry name" value="Transferase(Phosphotransferase) domain 1"/>
    <property type="match status" value="1"/>
</dbReference>
<dbReference type="GO" id="GO:0005524">
    <property type="term" value="F:ATP binding"/>
    <property type="evidence" value="ECO:0007669"/>
    <property type="project" value="UniProtKB-UniRule"/>
</dbReference>
<dbReference type="EMBL" id="CP031356">
    <property type="protein sequence ID" value="AXK47026.1"/>
    <property type="molecule type" value="Genomic_DNA"/>
</dbReference>
<evidence type="ECO:0000256" key="2">
    <source>
        <dbReference type="ARBA" id="ARBA00012513"/>
    </source>
</evidence>
<evidence type="ECO:0000313" key="13">
    <source>
        <dbReference type="EMBL" id="AXK47026.1"/>
    </source>
</evidence>
<dbReference type="InterPro" id="IPR050660">
    <property type="entry name" value="NEK_Ser/Thr_kinase"/>
</dbReference>
<accession>A0A345YSX4</accession>
<dbReference type="InterPro" id="IPR008271">
    <property type="entry name" value="Ser/Thr_kinase_AS"/>
</dbReference>
<feature type="compositionally biased region" description="Low complexity" evidence="9">
    <location>
        <begin position="423"/>
        <end position="436"/>
    </location>
</feature>
<dbReference type="InterPro" id="IPR038637">
    <property type="entry name" value="NPCBM_sf"/>
</dbReference>
<evidence type="ECO:0000313" key="16">
    <source>
        <dbReference type="Proteomes" id="UP000282185"/>
    </source>
</evidence>
<evidence type="ECO:0000256" key="8">
    <source>
        <dbReference type="PROSITE-ProRule" id="PRU10141"/>
    </source>
</evidence>
<dbReference type="Pfam" id="PF03793">
    <property type="entry name" value="PASTA"/>
    <property type="match status" value="1"/>
</dbReference>
<dbReference type="KEGG" id="bsau:DWV08_16305"/>
<keyword evidence="14" id="KW-0723">Serine/threonine-protein kinase</keyword>
<dbReference type="GO" id="GO:0004674">
    <property type="term" value="F:protein serine/threonine kinase activity"/>
    <property type="evidence" value="ECO:0007669"/>
    <property type="project" value="UniProtKB-KW"/>
</dbReference>
<dbReference type="InterPro" id="IPR008979">
    <property type="entry name" value="Galactose-bd-like_sf"/>
</dbReference>
<keyword evidence="6 8" id="KW-0067">ATP-binding</keyword>
<evidence type="ECO:0000256" key="3">
    <source>
        <dbReference type="ARBA" id="ARBA00022679"/>
    </source>
</evidence>
<dbReference type="InterPro" id="IPR005543">
    <property type="entry name" value="PASTA_dom"/>
</dbReference>
<feature type="transmembrane region" description="Helical" evidence="10">
    <location>
        <begin position="350"/>
        <end position="369"/>
    </location>
</feature>
<dbReference type="PANTHER" id="PTHR43671:SF13">
    <property type="entry name" value="SERINE_THREONINE-PROTEIN KINASE NEK2"/>
    <property type="match status" value="1"/>
</dbReference>
<evidence type="ECO:0000256" key="9">
    <source>
        <dbReference type="SAM" id="MobiDB-lite"/>
    </source>
</evidence>